<name>A0A8S9G644_BRACR</name>
<organism evidence="1 2">
    <name type="scientific">Brassica cretica</name>
    <name type="common">Mustard</name>
    <dbReference type="NCBI Taxonomy" id="69181"/>
    <lineage>
        <taxon>Eukaryota</taxon>
        <taxon>Viridiplantae</taxon>
        <taxon>Streptophyta</taxon>
        <taxon>Embryophyta</taxon>
        <taxon>Tracheophyta</taxon>
        <taxon>Spermatophyta</taxon>
        <taxon>Magnoliopsida</taxon>
        <taxon>eudicotyledons</taxon>
        <taxon>Gunneridae</taxon>
        <taxon>Pentapetalae</taxon>
        <taxon>rosids</taxon>
        <taxon>malvids</taxon>
        <taxon>Brassicales</taxon>
        <taxon>Brassicaceae</taxon>
        <taxon>Brassiceae</taxon>
        <taxon>Brassica</taxon>
    </lineage>
</organism>
<dbReference type="EMBL" id="QGKW02002005">
    <property type="protein sequence ID" value="KAF2540107.1"/>
    <property type="molecule type" value="Genomic_DNA"/>
</dbReference>
<dbReference type="AlphaFoldDB" id="A0A8S9G644"/>
<evidence type="ECO:0000313" key="1">
    <source>
        <dbReference type="EMBL" id="KAF2540107.1"/>
    </source>
</evidence>
<proteinExistence type="predicted"/>
<comment type="caution">
    <text evidence="1">The sequence shown here is derived from an EMBL/GenBank/DDBJ whole genome shotgun (WGS) entry which is preliminary data.</text>
</comment>
<accession>A0A8S9G644</accession>
<dbReference type="Proteomes" id="UP000712281">
    <property type="component" value="Unassembled WGS sequence"/>
</dbReference>
<sequence>MINNREDEGGGDICRRRREDIFGVASKARRSFTRKVHSDSRLLHRSVTRGRKVIQAATKNLGKELDAEHNKKMSDMVALGYDKQVAAVCSKDGSKVNAWKRERESFLMVE</sequence>
<gene>
    <name evidence="1" type="ORF">F2Q68_00032120</name>
</gene>
<protein>
    <submittedName>
        <fullName evidence="1">Uncharacterized protein</fullName>
    </submittedName>
</protein>
<reference evidence="1" key="1">
    <citation type="submission" date="2019-12" db="EMBL/GenBank/DDBJ databases">
        <title>Genome sequencing and annotation of Brassica cretica.</title>
        <authorList>
            <person name="Studholme D.J."/>
            <person name="Sarris P.F."/>
        </authorList>
    </citation>
    <scope>NUCLEOTIDE SEQUENCE</scope>
    <source>
        <strain evidence="1">PFS-001/15</strain>
        <tissue evidence="1">Leaf</tissue>
    </source>
</reference>
<evidence type="ECO:0000313" key="2">
    <source>
        <dbReference type="Proteomes" id="UP000712281"/>
    </source>
</evidence>